<dbReference type="AlphaFoldDB" id="A0A166NKU7"/>
<name>A0A166NKU7_PSEFL</name>
<organism evidence="2 3">
    <name type="scientific">Pseudomonas fluorescens</name>
    <dbReference type="NCBI Taxonomy" id="294"/>
    <lineage>
        <taxon>Bacteria</taxon>
        <taxon>Pseudomonadati</taxon>
        <taxon>Pseudomonadota</taxon>
        <taxon>Gammaproteobacteria</taxon>
        <taxon>Pseudomonadales</taxon>
        <taxon>Pseudomonadaceae</taxon>
        <taxon>Pseudomonas</taxon>
    </lineage>
</organism>
<comment type="caution">
    <text evidence="2">The sequence shown here is derived from an EMBL/GenBank/DDBJ whole genome shotgun (WGS) entry which is preliminary data.</text>
</comment>
<keyword evidence="1" id="KW-0732">Signal</keyword>
<dbReference type="Proteomes" id="UP000076489">
    <property type="component" value="Unassembled WGS sequence"/>
</dbReference>
<evidence type="ECO:0000313" key="2">
    <source>
        <dbReference type="EMBL" id="KZN17485.1"/>
    </source>
</evidence>
<sequence length="174" mass="19687">MKDFVRLLLLALWPVALPSYAQADCTMQLNPMVLDYGSHTRDGLQASNTGSALSFGIRRIYLNVQCSEPQPMTLRFEAPAVDAQHYRFGPGFMQMRLVATRLDGQAVNWLRESDGAHNVALLRPGDRIRPRLDGQPLAGQHWRLELDIETLVSPQATRVRDITPFQAWGRFQLD</sequence>
<reference evidence="3" key="1">
    <citation type="submission" date="2016-03" db="EMBL/GenBank/DDBJ databases">
        <authorList>
            <person name="Ray J."/>
            <person name="Price M."/>
            <person name="Deutschbauer A."/>
        </authorList>
    </citation>
    <scope>NUCLEOTIDE SEQUENCE [LARGE SCALE GENOMIC DNA]</scope>
    <source>
        <strain evidence="3">FW300-N1B4</strain>
    </source>
</reference>
<feature type="signal peptide" evidence="1">
    <location>
        <begin position="1"/>
        <end position="23"/>
    </location>
</feature>
<dbReference type="EMBL" id="LUKJ01000003">
    <property type="protein sequence ID" value="KZN17485.1"/>
    <property type="molecule type" value="Genomic_DNA"/>
</dbReference>
<proteinExistence type="predicted"/>
<evidence type="ECO:0000256" key="1">
    <source>
        <dbReference type="SAM" id="SignalP"/>
    </source>
</evidence>
<reference evidence="2 3" key="2">
    <citation type="journal article" date="2018" name="Nature">
        <title>Mutant phenotypes for thousands of bacterial genes of unknown function.</title>
        <authorList>
            <person name="Price M.N."/>
            <person name="Wetmore K.M."/>
            <person name="Waters R.J."/>
            <person name="Callaghan M."/>
            <person name="Ray J."/>
            <person name="Liu H."/>
            <person name="Kuehl J.V."/>
            <person name="Melnyk R.A."/>
            <person name="Lamson J.S."/>
            <person name="Suh Y."/>
            <person name="Carlson H.K."/>
            <person name="Esquivel Z."/>
            <person name="Sadeeshkumar H."/>
            <person name="Chakraborty R."/>
            <person name="Zane G.M."/>
            <person name="Rubin B.E."/>
            <person name="Wall J.D."/>
            <person name="Visel A."/>
            <person name="Bristow J."/>
            <person name="Blow M.J."/>
            <person name="Arkin A.P."/>
            <person name="Deutschbauer A.M."/>
        </authorList>
    </citation>
    <scope>NUCLEOTIDE SEQUENCE [LARGE SCALE GENOMIC DNA]</scope>
    <source>
        <strain evidence="2 3">FW300-N1B4</strain>
    </source>
</reference>
<gene>
    <name evidence="2" type="ORF">A1D17_15425</name>
</gene>
<dbReference type="OrthoDB" id="6865708at2"/>
<evidence type="ECO:0008006" key="4">
    <source>
        <dbReference type="Google" id="ProtNLM"/>
    </source>
</evidence>
<dbReference type="RefSeq" id="WP_008073368.1">
    <property type="nucleotide sequence ID" value="NZ_LUKJ01000003.1"/>
</dbReference>
<evidence type="ECO:0000313" key="3">
    <source>
        <dbReference type="Proteomes" id="UP000076489"/>
    </source>
</evidence>
<accession>A0A166NKU7</accession>
<feature type="chain" id="PRO_5007877850" description="DUF1120 domain-containing protein" evidence="1">
    <location>
        <begin position="24"/>
        <end position="174"/>
    </location>
</feature>
<protein>
    <recommendedName>
        <fullName evidence="4">DUF1120 domain-containing protein</fullName>
    </recommendedName>
</protein>